<proteinExistence type="predicted"/>
<evidence type="ECO:0000313" key="2">
    <source>
        <dbReference type="Proteomes" id="UP001497497"/>
    </source>
</evidence>
<reference evidence="1 2" key="1">
    <citation type="submission" date="2024-04" db="EMBL/GenBank/DDBJ databases">
        <authorList>
            <consortium name="Genoscope - CEA"/>
            <person name="William W."/>
        </authorList>
    </citation>
    <scope>NUCLEOTIDE SEQUENCE [LARGE SCALE GENOMIC DNA]</scope>
</reference>
<accession>A0AAV2IMP5</accession>
<protein>
    <submittedName>
        <fullName evidence="1">Uncharacterized protein</fullName>
    </submittedName>
</protein>
<organism evidence="1 2">
    <name type="scientific">Lymnaea stagnalis</name>
    <name type="common">Great pond snail</name>
    <name type="synonym">Helix stagnalis</name>
    <dbReference type="NCBI Taxonomy" id="6523"/>
    <lineage>
        <taxon>Eukaryota</taxon>
        <taxon>Metazoa</taxon>
        <taxon>Spiralia</taxon>
        <taxon>Lophotrochozoa</taxon>
        <taxon>Mollusca</taxon>
        <taxon>Gastropoda</taxon>
        <taxon>Heterobranchia</taxon>
        <taxon>Euthyneura</taxon>
        <taxon>Panpulmonata</taxon>
        <taxon>Hygrophila</taxon>
        <taxon>Lymnaeoidea</taxon>
        <taxon>Lymnaeidae</taxon>
        <taxon>Lymnaea</taxon>
    </lineage>
</organism>
<name>A0AAV2IMP5_LYMST</name>
<keyword evidence="2" id="KW-1185">Reference proteome</keyword>
<gene>
    <name evidence="1" type="ORF">GSLYS_00021225001</name>
</gene>
<dbReference type="AlphaFoldDB" id="A0AAV2IMP5"/>
<dbReference type="Proteomes" id="UP001497497">
    <property type="component" value="Unassembled WGS sequence"/>
</dbReference>
<evidence type="ECO:0000313" key="1">
    <source>
        <dbReference type="EMBL" id="CAL1547908.1"/>
    </source>
</evidence>
<comment type="caution">
    <text evidence="1">The sequence shown here is derived from an EMBL/GenBank/DDBJ whole genome shotgun (WGS) entry which is preliminary data.</text>
</comment>
<dbReference type="EMBL" id="CAXITT010001100">
    <property type="protein sequence ID" value="CAL1547908.1"/>
    <property type="molecule type" value="Genomic_DNA"/>
</dbReference>
<sequence>MNNQADDINSIDDIDLSCKEWHKLRKRRVYVYPSVVTDQEECLDLLKDFKVVLKGPVNKFFENCNLLLGNLAWHRYFNFGRLRSAKQIMLVDLGEFNLFQFAQSCLRPAETFVLGFSGYESLSEYEMTAFYEQFASYNALKAAQSVEICVPRLERGRLAFFDEAVR</sequence>